<protein>
    <submittedName>
        <fullName evidence="1">Uncharacterized protein</fullName>
    </submittedName>
</protein>
<dbReference type="STRING" id="1110502.TMO_0952"/>
<proteinExistence type="predicted"/>
<sequence length="39" mass="4375">MYRARGNFIDVDVSMSMHPIDLRACARVCDATFARSNIA</sequence>
<dbReference type="Proteomes" id="UP000005258">
    <property type="component" value="Chromosome"/>
</dbReference>
<evidence type="ECO:0000313" key="2">
    <source>
        <dbReference type="Proteomes" id="UP000005258"/>
    </source>
</evidence>
<reference evidence="1 2" key="1">
    <citation type="journal article" date="2012" name="J. Am. Chem. Soc.">
        <title>Bacterial biosynthesis and maturation of the didemnin anti-cancer agents.</title>
        <authorList>
            <person name="Xu Y."/>
            <person name="Kersten R.D."/>
            <person name="Nam S.J."/>
            <person name="Lu L."/>
            <person name="Al-Suwailem A.M."/>
            <person name="Zheng H."/>
            <person name="Fenical W."/>
            <person name="Dorrestein P.C."/>
            <person name="Moore B.S."/>
            <person name="Qian P.Y."/>
        </authorList>
    </citation>
    <scope>NUCLEOTIDE SEQUENCE [LARGE SCALE GENOMIC DNA]</scope>
    <source>
        <strain evidence="1 2">KA081020-065</strain>
    </source>
</reference>
<dbReference type="HOGENOM" id="CLU_3318484_0_0_5"/>
<name>I3TJ53_TISMK</name>
<organism evidence="1 2">
    <name type="scientific">Tistrella mobilis (strain KA081020-065)</name>
    <dbReference type="NCBI Taxonomy" id="1110502"/>
    <lineage>
        <taxon>Bacteria</taxon>
        <taxon>Pseudomonadati</taxon>
        <taxon>Pseudomonadota</taxon>
        <taxon>Alphaproteobacteria</taxon>
        <taxon>Geminicoccales</taxon>
        <taxon>Geminicoccaceae</taxon>
        <taxon>Tistrella</taxon>
    </lineage>
</organism>
<dbReference type="EMBL" id="CP003236">
    <property type="protein sequence ID" value="AFK52791.1"/>
    <property type="molecule type" value="Genomic_DNA"/>
</dbReference>
<evidence type="ECO:0000313" key="1">
    <source>
        <dbReference type="EMBL" id="AFK52791.1"/>
    </source>
</evidence>
<accession>I3TJ53</accession>
<gene>
    <name evidence="1" type="ordered locus">TMO_0952</name>
</gene>
<dbReference type="KEGG" id="tmo:TMO_0952"/>
<keyword evidence="2" id="KW-1185">Reference proteome</keyword>
<dbReference type="AlphaFoldDB" id="I3TJ53"/>